<dbReference type="Proteomes" id="UP000237752">
    <property type="component" value="Unassembled WGS sequence"/>
</dbReference>
<comment type="caution">
    <text evidence="2">The sequence shown here is derived from an EMBL/GenBank/DDBJ whole genome shotgun (WGS) entry which is preliminary data.</text>
</comment>
<evidence type="ECO:0000313" key="3">
    <source>
        <dbReference type="Proteomes" id="UP000237752"/>
    </source>
</evidence>
<feature type="transmembrane region" description="Helical" evidence="1">
    <location>
        <begin position="30"/>
        <end position="51"/>
    </location>
</feature>
<keyword evidence="3" id="KW-1185">Reference proteome</keyword>
<sequence>MPARWRSAQRKNRQRIVSGDRWMTEDGWRLLLAVLAVVISLAAFGFSIVAFRRGLPKLRIEAGKAMVFEPQGDPRGVIVVRVANNGGSSAHISGVTLNATDGSHREYPMRVGGGPSMPHELAANGGRASWFFDHAQLRQHARDQVRDEPLRVRATVQVGSNHRRQRGRIDIAPAGSTADHRSLNGRLLAWIRSWTHPGVGLYPFASDFDLINRTGTLTLLNAGRGFTRPSKLTLTVQHADGHRDRVVGYDPVRVPRIWPRSQITLRVPLVNPPDVGDGDTFTWSSTRGKGIGGGYGATTYAEAEEFVKQSKSRTEATDAATEWLGDIAPPTDL</sequence>
<dbReference type="AlphaFoldDB" id="A0A2T0ZTH0"/>
<gene>
    <name evidence="2" type="ORF">CLV47_11816</name>
</gene>
<name>A0A2T0ZTH0_9ACTN</name>
<keyword evidence="1" id="KW-1133">Transmembrane helix</keyword>
<organism evidence="2 3">
    <name type="scientific">Antricoccus suffuscus</name>
    <dbReference type="NCBI Taxonomy" id="1629062"/>
    <lineage>
        <taxon>Bacteria</taxon>
        <taxon>Bacillati</taxon>
        <taxon>Actinomycetota</taxon>
        <taxon>Actinomycetes</taxon>
        <taxon>Geodermatophilales</taxon>
        <taxon>Antricoccaceae</taxon>
        <taxon>Antricoccus</taxon>
    </lineage>
</organism>
<proteinExistence type="predicted"/>
<evidence type="ECO:0000313" key="2">
    <source>
        <dbReference type="EMBL" id="PRZ39652.1"/>
    </source>
</evidence>
<reference evidence="2 3" key="1">
    <citation type="submission" date="2018-03" db="EMBL/GenBank/DDBJ databases">
        <title>Genomic Encyclopedia of Archaeal and Bacterial Type Strains, Phase II (KMG-II): from individual species to whole genera.</title>
        <authorList>
            <person name="Goeker M."/>
        </authorList>
    </citation>
    <scope>NUCLEOTIDE SEQUENCE [LARGE SCALE GENOMIC DNA]</scope>
    <source>
        <strain evidence="2 3">DSM 100065</strain>
    </source>
</reference>
<evidence type="ECO:0000256" key="1">
    <source>
        <dbReference type="SAM" id="Phobius"/>
    </source>
</evidence>
<accession>A0A2T0ZTH0</accession>
<dbReference type="EMBL" id="PVUE01000018">
    <property type="protein sequence ID" value="PRZ39652.1"/>
    <property type="molecule type" value="Genomic_DNA"/>
</dbReference>
<keyword evidence="1" id="KW-0472">Membrane</keyword>
<protein>
    <submittedName>
        <fullName evidence="2">Uncharacterized protein</fullName>
    </submittedName>
</protein>
<keyword evidence="1" id="KW-0812">Transmembrane</keyword>